<dbReference type="PANTHER" id="PTHR22754">
    <property type="entry name" value="DISCO-INTERACTING PROTEIN 2 DIP2 -RELATED"/>
    <property type="match status" value="1"/>
</dbReference>
<sequence length="607" mass="67523">MNKIEDYHLYRHKDGRLLLDWKSSTLDEMLSYRALITPDFKQFSYIGDGENVTQDMTLAQAHEWACRVAGLIARFAPERSHIVLCFENGLEAIAGFFGCVYANMIPISGIYPTAPESVTRLVDILEDSQAVAVIGLRQTLLDFRRTMPKGAPAVKWIPIEGAEKTEPLYRHHAADMHDVAFVQYTSGSVGRPRGVQITHSNLGYNLFLMLGRIGFYDGALGVSWLPLSHDMGLITGLLVGLTAGGPCMLMSPFHFIEKPERWLKIISRYRVSFTASPNFAYDLCTRTVSEDTLKTLDLSCWWRSLIGAEMIECDTVEGFIDRFSSVGVSKKLIHSGYGMAETTLGFASGGQHVAVQEKRGDSVVTFKAFSRAGLTKGLVIPPKDESDQRVLANCGMALEGHKIAVVDPETGEDLGEDRVGELWLSGPSISPGYLNREQENKERFNLPLKGDFYFRSRDTGFIHQGNLYVTGRLENRLLIGGRRFDPDDLASVIRQKCPQFTVRGLAIFWDDQALCVLGEISSSAISDQKFTLIKNMARAIKQICPVKALKIVLVRTGGISRTPSGKIRLMATQEAFKQKTLPIIEEQHFSTEELEALNILDLPSVTL</sequence>
<dbReference type="InterPro" id="IPR045851">
    <property type="entry name" value="AMP-bd_C_sf"/>
</dbReference>
<accession>A0A6P1NCV8</accession>
<proteinExistence type="inferred from homology"/>
<protein>
    <submittedName>
        <fullName evidence="3">AMP-binding protein</fullName>
    </submittedName>
</protein>
<dbReference type="EMBL" id="CP047652">
    <property type="protein sequence ID" value="QHI96156.1"/>
    <property type="molecule type" value="Genomic_DNA"/>
</dbReference>
<dbReference type="AlphaFoldDB" id="A0A6P1NCV8"/>
<organism evidence="3 4">
    <name type="scientific">Aristophania vespae</name>
    <dbReference type="NCBI Taxonomy" id="2697033"/>
    <lineage>
        <taxon>Bacteria</taxon>
        <taxon>Pseudomonadati</taxon>
        <taxon>Pseudomonadota</taxon>
        <taxon>Alphaproteobacteria</taxon>
        <taxon>Acetobacterales</taxon>
        <taxon>Acetobacteraceae</taxon>
        <taxon>Aristophania</taxon>
    </lineage>
</organism>
<evidence type="ECO:0000313" key="3">
    <source>
        <dbReference type="EMBL" id="QHI96156.1"/>
    </source>
</evidence>
<evidence type="ECO:0000259" key="2">
    <source>
        <dbReference type="Pfam" id="PF00501"/>
    </source>
</evidence>
<comment type="similarity">
    <text evidence="1">Belongs to the ATP-dependent AMP-binding enzyme family.</text>
</comment>
<dbReference type="GO" id="GO:0070566">
    <property type="term" value="F:adenylyltransferase activity"/>
    <property type="evidence" value="ECO:0007669"/>
    <property type="project" value="TreeGrafter"/>
</dbReference>
<dbReference type="SUPFAM" id="SSF56801">
    <property type="entry name" value="Acetyl-CoA synthetase-like"/>
    <property type="match status" value="1"/>
</dbReference>
<dbReference type="KEGG" id="bomb:GT348_07880"/>
<dbReference type="GO" id="GO:0005886">
    <property type="term" value="C:plasma membrane"/>
    <property type="evidence" value="ECO:0007669"/>
    <property type="project" value="TreeGrafter"/>
</dbReference>
<dbReference type="Pfam" id="PF00501">
    <property type="entry name" value="AMP-binding"/>
    <property type="match status" value="1"/>
</dbReference>
<evidence type="ECO:0000313" key="4">
    <source>
        <dbReference type="Proteomes" id="UP000463975"/>
    </source>
</evidence>
<evidence type="ECO:0000256" key="1">
    <source>
        <dbReference type="ARBA" id="ARBA00006432"/>
    </source>
</evidence>
<dbReference type="Proteomes" id="UP000463975">
    <property type="component" value="Chromosome"/>
</dbReference>
<feature type="domain" description="AMP-dependent synthetase/ligase" evidence="2">
    <location>
        <begin position="52"/>
        <end position="434"/>
    </location>
</feature>
<dbReference type="InterPro" id="IPR042099">
    <property type="entry name" value="ANL_N_sf"/>
</dbReference>
<keyword evidence="4" id="KW-1185">Reference proteome</keyword>
<name>A0A6P1NCV8_9PROT</name>
<reference evidence="3 4" key="1">
    <citation type="submission" date="2020-01" db="EMBL/GenBank/DDBJ databases">
        <title>Genome sequencing of strain KACC 21507.</title>
        <authorList>
            <person name="Heo J."/>
            <person name="Kim S.-J."/>
            <person name="Kim J.-S."/>
            <person name="Hong S.-B."/>
            <person name="Kwon S.-W."/>
        </authorList>
    </citation>
    <scope>NUCLEOTIDE SEQUENCE [LARGE SCALE GENOMIC DNA]</scope>
    <source>
        <strain evidence="3 4">KACC 21507</strain>
    </source>
</reference>
<dbReference type="Gene3D" id="3.40.50.12780">
    <property type="entry name" value="N-terminal domain of ligase-like"/>
    <property type="match status" value="1"/>
</dbReference>
<dbReference type="PANTHER" id="PTHR22754:SF32">
    <property type="entry name" value="DISCO-INTERACTING PROTEIN 2"/>
    <property type="match status" value="1"/>
</dbReference>
<dbReference type="Gene3D" id="3.30.300.30">
    <property type="match status" value="1"/>
</dbReference>
<dbReference type="InterPro" id="IPR000873">
    <property type="entry name" value="AMP-dep_synth/lig_dom"/>
</dbReference>
<gene>
    <name evidence="3" type="ORF">GT348_07880</name>
</gene>
<dbReference type="GO" id="GO:0006633">
    <property type="term" value="P:fatty acid biosynthetic process"/>
    <property type="evidence" value="ECO:0007669"/>
    <property type="project" value="TreeGrafter"/>
</dbReference>
<dbReference type="RefSeq" id="WP_160619229.1">
    <property type="nucleotide sequence ID" value="NZ_CP047652.1"/>
</dbReference>